<dbReference type="Proteomes" id="UP000053447">
    <property type="component" value="Unassembled WGS sequence"/>
</dbReference>
<dbReference type="GeneID" id="28941369"/>
<proteinExistence type="predicted"/>
<dbReference type="EMBL" id="LFWA01000013">
    <property type="protein sequence ID" value="KTW27884.1"/>
    <property type="molecule type" value="Genomic_DNA"/>
</dbReference>
<keyword evidence="1" id="KW-0175">Coiled coil</keyword>
<evidence type="ECO:0000256" key="1">
    <source>
        <dbReference type="SAM" id="Coils"/>
    </source>
</evidence>
<dbReference type="RefSeq" id="XP_018228655.1">
    <property type="nucleotide sequence ID" value="XM_018375114.1"/>
</dbReference>
<feature type="coiled-coil region" evidence="1">
    <location>
        <begin position="63"/>
        <end position="90"/>
    </location>
</feature>
<organism evidence="2 3">
    <name type="scientific">Pneumocystis jirovecii (strain RU7)</name>
    <name type="common">Human pneumocystis pneumonia agent</name>
    <dbReference type="NCBI Taxonomy" id="1408657"/>
    <lineage>
        <taxon>Eukaryota</taxon>
        <taxon>Fungi</taxon>
        <taxon>Dikarya</taxon>
        <taxon>Ascomycota</taxon>
        <taxon>Taphrinomycotina</taxon>
        <taxon>Pneumocystomycetes</taxon>
        <taxon>Pneumocystaceae</taxon>
        <taxon>Pneumocystis</taxon>
    </lineage>
</organism>
<dbReference type="OrthoDB" id="5377630at2759"/>
<sequence>MSTAFDTFLLEVESLKALSSSILLPFINSRLVLENEFEDLKVDEESWVKKVEKLVSLEQQIYEYQIRRTLENIEETLDTLQDQINQTLQIYSPILKYKK</sequence>
<name>A0A0W4ZHP5_PNEJ7</name>
<comment type="caution">
    <text evidence="2">The sequence shown here is derived from an EMBL/GenBank/DDBJ whole genome shotgun (WGS) entry which is preliminary data.</text>
</comment>
<reference evidence="3" key="1">
    <citation type="journal article" date="2016" name="Nat. Commun.">
        <title>Genome analysis of three Pneumocystis species reveals adaptation mechanisms to life exclusively in mammalian hosts.</title>
        <authorList>
            <person name="Ma L."/>
            <person name="Chen Z."/>
            <person name="Huang D.W."/>
            <person name="Kutty G."/>
            <person name="Ishihara M."/>
            <person name="Wang H."/>
            <person name="Abouelleil A."/>
            <person name="Bishop L."/>
            <person name="Davey E."/>
            <person name="Deng R."/>
            <person name="Deng X."/>
            <person name="Fan L."/>
            <person name="Fantoni G."/>
            <person name="Fitzgerald M."/>
            <person name="Gogineni E."/>
            <person name="Goldberg J.M."/>
            <person name="Handley G."/>
            <person name="Hu X."/>
            <person name="Huber C."/>
            <person name="Jiao X."/>
            <person name="Jones K."/>
            <person name="Levin J.Z."/>
            <person name="Liu Y."/>
            <person name="Macdonald P."/>
            <person name="Melnikov A."/>
            <person name="Raley C."/>
            <person name="Sassi M."/>
            <person name="Sherman B.T."/>
            <person name="Song X."/>
            <person name="Sykes S."/>
            <person name="Tran B."/>
            <person name="Walsh L."/>
            <person name="Xia Y."/>
            <person name="Yang J."/>
            <person name="Young S."/>
            <person name="Zeng Q."/>
            <person name="Zheng X."/>
            <person name="Stephens R."/>
            <person name="Nusbaum C."/>
            <person name="Birren B.W."/>
            <person name="Azadi P."/>
            <person name="Lempicki R.A."/>
            <person name="Cuomo C.A."/>
            <person name="Kovacs J.A."/>
        </authorList>
    </citation>
    <scope>NUCLEOTIDE SEQUENCE [LARGE SCALE GENOMIC DNA]</scope>
    <source>
        <strain evidence="3">RU7</strain>
    </source>
</reference>
<gene>
    <name evidence="2" type="ORF">T551_02851</name>
</gene>
<accession>A0A0W4ZHP5</accession>
<evidence type="ECO:0000313" key="2">
    <source>
        <dbReference type="EMBL" id="KTW27884.1"/>
    </source>
</evidence>
<protein>
    <submittedName>
        <fullName evidence="2">Uncharacterized protein</fullName>
    </submittedName>
</protein>
<keyword evidence="3" id="KW-1185">Reference proteome</keyword>
<dbReference type="VEuPathDB" id="FungiDB:T551_02851"/>
<dbReference type="AlphaFoldDB" id="A0A0W4ZHP5"/>
<evidence type="ECO:0000313" key="3">
    <source>
        <dbReference type="Proteomes" id="UP000053447"/>
    </source>
</evidence>